<dbReference type="GeneID" id="5972664"/>
<proteinExistence type="predicted"/>
<dbReference type="HOGENOM" id="CLU_2961594_0_0_1"/>
<sequence length="59" mass="6394">MSGETQDLYRLLRKGLLEENREPLSSQGGDEADGRIPPASVTSLISHNSGPGIDELVTW</sequence>
<dbReference type="InParanoid" id="Q0US80"/>
<evidence type="ECO:0000256" key="1">
    <source>
        <dbReference type="SAM" id="MobiDB-lite"/>
    </source>
</evidence>
<protein>
    <submittedName>
        <fullName evidence="2">Uncharacterized protein</fullName>
    </submittedName>
</protein>
<dbReference type="Proteomes" id="UP000001055">
    <property type="component" value="Unassembled WGS sequence"/>
</dbReference>
<name>Q0US80_PHANO</name>
<dbReference type="RefSeq" id="XP_001795789.1">
    <property type="nucleotide sequence ID" value="XM_001795737.1"/>
</dbReference>
<evidence type="ECO:0000313" key="2">
    <source>
        <dbReference type="EMBL" id="EAT87775.1"/>
    </source>
</evidence>
<dbReference type="AlphaFoldDB" id="Q0US80"/>
<organism evidence="2 3">
    <name type="scientific">Phaeosphaeria nodorum (strain SN15 / ATCC MYA-4574 / FGSC 10173)</name>
    <name type="common">Glume blotch fungus</name>
    <name type="synonym">Parastagonospora nodorum</name>
    <dbReference type="NCBI Taxonomy" id="321614"/>
    <lineage>
        <taxon>Eukaryota</taxon>
        <taxon>Fungi</taxon>
        <taxon>Dikarya</taxon>
        <taxon>Ascomycota</taxon>
        <taxon>Pezizomycotina</taxon>
        <taxon>Dothideomycetes</taxon>
        <taxon>Pleosporomycetidae</taxon>
        <taxon>Pleosporales</taxon>
        <taxon>Pleosporineae</taxon>
        <taxon>Phaeosphaeriaceae</taxon>
        <taxon>Parastagonospora</taxon>
    </lineage>
</organism>
<dbReference type="EMBL" id="CH445331">
    <property type="protein sequence ID" value="EAT87775.1"/>
    <property type="molecule type" value="Genomic_DNA"/>
</dbReference>
<accession>Q0US80</accession>
<dbReference type="KEGG" id="pno:SNOG_05384"/>
<feature type="compositionally biased region" description="Polar residues" evidence="1">
    <location>
        <begin position="40"/>
        <end position="49"/>
    </location>
</feature>
<feature type="region of interest" description="Disordered" evidence="1">
    <location>
        <begin position="19"/>
        <end position="59"/>
    </location>
</feature>
<reference evidence="3" key="1">
    <citation type="journal article" date="2007" name="Plant Cell">
        <title>Dothideomycete-plant interactions illuminated by genome sequencing and EST analysis of the wheat pathogen Stagonospora nodorum.</title>
        <authorList>
            <person name="Hane J.K."/>
            <person name="Lowe R.G."/>
            <person name="Solomon P.S."/>
            <person name="Tan K.C."/>
            <person name="Schoch C.L."/>
            <person name="Spatafora J.W."/>
            <person name="Crous P.W."/>
            <person name="Kodira C."/>
            <person name="Birren B.W."/>
            <person name="Galagan J.E."/>
            <person name="Torriani S.F."/>
            <person name="McDonald B.A."/>
            <person name="Oliver R.P."/>
        </authorList>
    </citation>
    <scope>NUCLEOTIDE SEQUENCE [LARGE SCALE GENOMIC DNA]</scope>
    <source>
        <strain evidence="3">SN15 / ATCC MYA-4574 / FGSC 10173</strain>
    </source>
</reference>
<gene>
    <name evidence="2" type="ORF">SNOG_05384</name>
</gene>
<evidence type="ECO:0000313" key="3">
    <source>
        <dbReference type="Proteomes" id="UP000001055"/>
    </source>
</evidence>